<dbReference type="STRING" id="520822.A0A195B5G1"/>
<organism evidence="2 3">
    <name type="scientific">Atta colombica</name>
    <dbReference type="NCBI Taxonomy" id="520822"/>
    <lineage>
        <taxon>Eukaryota</taxon>
        <taxon>Metazoa</taxon>
        <taxon>Ecdysozoa</taxon>
        <taxon>Arthropoda</taxon>
        <taxon>Hexapoda</taxon>
        <taxon>Insecta</taxon>
        <taxon>Pterygota</taxon>
        <taxon>Neoptera</taxon>
        <taxon>Endopterygota</taxon>
        <taxon>Hymenoptera</taxon>
        <taxon>Apocrita</taxon>
        <taxon>Aculeata</taxon>
        <taxon>Formicoidea</taxon>
        <taxon>Formicidae</taxon>
        <taxon>Myrmicinae</taxon>
        <taxon>Atta</taxon>
    </lineage>
</organism>
<name>A0A195B5G1_9HYME</name>
<evidence type="ECO:0000259" key="1">
    <source>
        <dbReference type="Pfam" id="PF21738"/>
    </source>
</evidence>
<reference evidence="2 3" key="1">
    <citation type="submission" date="2015-09" db="EMBL/GenBank/DDBJ databases">
        <title>Atta colombica WGS genome.</title>
        <authorList>
            <person name="Nygaard S."/>
            <person name="Hu H."/>
            <person name="Boomsma J."/>
            <person name="Zhang G."/>
        </authorList>
    </citation>
    <scope>NUCLEOTIDE SEQUENCE [LARGE SCALE GENOMIC DNA]</scope>
    <source>
        <strain evidence="2">Treedump-2</strain>
        <tissue evidence="2">Whole body</tissue>
    </source>
</reference>
<dbReference type="AlphaFoldDB" id="A0A195B5G1"/>
<dbReference type="EMBL" id="KQ976585">
    <property type="protein sequence ID" value="KYM79748.1"/>
    <property type="molecule type" value="Genomic_DNA"/>
</dbReference>
<dbReference type="Proteomes" id="UP000078540">
    <property type="component" value="Unassembled WGS sequence"/>
</dbReference>
<evidence type="ECO:0000313" key="2">
    <source>
        <dbReference type="EMBL" id="KYM79748.1"/>
    </source>
</evidence>
<proteinExistence type="predicted"/>
<keyword evidence="3" id="KW-1185">Reference proteome</keyword>
<feature type="domain" description="Double jelly roll-like" evidence="1">
    <location>
        <begin position="136"/>
        <end position="193"/>
    </location>
</feature>
<dbReference type="Pfam" id="PF21738">
    <property type="entry name" value="DJR-like_dom"/>
    <property type="match status" value="2"/>
</dbReference>
<evidence type="ECO:0000313" key="3">
    <source>
        <dbReference type="Proteomes" id="UP000078540"/>
    </source>
</evidence>
<accession>A0A195B5G1</accession>
<gene>
    <name evidence="2" type="ORF">ALC53_09796</name>
</gene>
<protein>
    <recommendedName>
        <fullName evidence="1">Double jelly roll-like domain-containing protein</fullName>
    </recommendedName>
</protein>
<feature type="domain" description="Double jelly roll-like" evidence="1">
    <location>
        <begin position="93"/>
        <end position="134"/>
    </location>
</feature>
<sequence length="269" mass="31609">MVDILNITNEPIFNIRIIKIKIYNPAVRRFLYIEGRLTVKKKNDQMSTTLGNNCIACLMKFNMNSTVESDRNRNIRITSIIKNYVSVSIGKRYLSIFIRDLCEYLLLQNVTKHLWAVKTATQLEKPRYVIFALQILDFYKKRYAVLFNMYARFRKPYYGINYFETLLNVLSFIEKGPFAVINCSRQNESVKSALPAYCLILHDHVIVLSVAQDYVNCKISKYLEFQKGEKTRVKHNLEELLVMVISMFVDLQSFIVEKRFIVKQIVVLK</sequence>
<dbReference type="InterPro" id="IPR049512">
    <property type="entry name" value="DJR-like_dom"/>
</dbReference>